<name>A0A9W6WAR9_9ACTN</name>
<protein>
    <submittedName>
        <fullName evidence="2">Amidohydrolase</fullName>
    </submittedName>
</protein>
<evidence type="ECO:0000259" key="1">
    <source>
        <dbReference type="Pfam" id="PF07969"/>
    </source>
</evidence>
<comment type="caution">
    <text evidence="2">The sequence shown here is derived from an EMBL/GenBank/DDBJ whole genome shotgun (WGS) entry which is preliminary data.</text>
</comment>
<dbReference type="AlphaFoldDB" id="A0A9W6WAR9"/>
<dbReference type="SUPFAM" id="SSF51556">
    <property type="entry name" value="Metallo-dependent hydrolases"/>
    <property type="match status" value="1"/>
</dbReference>
<gene>
    <name evidence="2" type="ORF">Afil01_36830</name>
</gene>
<keyword evidence="3" id="KW-1185">Reference proteome</keyword>
<dbReference type="InterPro" id="IPR032466">
    <property type="entry name" value="Metal_Hydrolase"/>
</dbReference>
<dbReference type="Pfam" id="PF07969">
    <property type="entry name" value="Amidohydro_3"/>
    <property type="match status" value="1"/>
</dbReference>
<dbReference type="EMBL" id="BSTX01000002">
    <property type="protein sequence ID" value="GLZ78876.1"/>
    <property type="molecule type" value="Genomic_DNA"/>
</dbReference>
<dbReference type="InterPro" id="IPR013108">
    <property type="entry name" value="Amidohydro_3"/>
</dbReference>
<evidence type="ECO:0000313" key="2">
    <source>
        <dbReference type="EMBL" id="GLZ78876.1"/>
    </source>
</evidence>
<dbReference type="InterPro" id="IPR011059">
    <property type="entry name" value="Metal-dep_hydrolase_composite"/>
</dbReference>
<reference evidence="2" key="1">
    <citation type="submission" date="2023-03" db="EMBL/GenBank/DDBJ databases">
        <title>Actinorhabdospora filicis NBRC 111898.</title>
        <authorList>
            <person name="Ichikawa N."/>
            <person name="Sato H."/>
            <person name="Tonouchi N."/>
        </authorList>
    </citation>
    <scope>NUCLEOTIDE SEQUENCE</scope>
    <source>
        <strain evidence="2">NBRC 111898</strain>
    </source>
</reference>
<dbReference type="Gene3D" id="3.10.310.70">
    <property type="match status" value="1"/>
</dbReference>
<organism evidence="2 3">
    <name type="scientific">Actinorhabdospora filicis</name>
    <dbReference type="NCBI Taxonomy" id="1785913"/>
    <lineage>
        <taxon>Bacteria</taxon>
        <taxon>Bacillati</taxon>
        <taxon>Actinomycetota</taxon>
        <taxon>Actinomycetes</taxon>
        <taxon>Micromonosporales</taxon>
        <taxon>Micromonosporaceae</taxon>
        <taxon>Actinorhabdospora</taxon>
    </lineage>
</organism>
<dbReference type="Gene3D" id="3.20.20.140">
    <property type="entry name" value="Metal-dependent hydrolases"/>
    <property type="match status" value="1"/>
</dbReference>
<proteinExistence type="predicted"/>
<feature type="domain" description="Amidohydrolase 3" evidence="1">
    <location>
        <begin position="44"/>
        <end position="502"/>
    </location>
</feature>
<dbReference type="RefSeq" id="WP_285664012.1">
    <property type="nucleotide sequence ID" value="NZ_BSTX01000002.1"/>
</dbReference>
<dbReference type="Proteomes" id="UP001165079">
    <property type="component" value="Unassembled WGS sequence"/>
</dbReference>
<evidence type="ECO:0000313" key="3">
    <source>
        <dbReference type="Proteomes" id="UP001165079"/>
    </source>
</evidence>
<dbReference type="PANTHER" id="PTHR22642:SF2">
    <property type="entry name" value="PROTEIN LONG AFTER FAR-RED 3"/>
    <property type="match status" value="1"/>
</dbReference>
<accession>A0A9W6WAR9</accession>
<sequence>MTTLYRGGHILSPAAPAATALQVDDNGVISWLGADADAPQSDVIVELEGRLVTPAFVDAHAHITGLGADLIGLNLAGTSSAADLLERVAAHVRDLPGDAVVAGHGWDESTWADPRLPTLAELDRATGGRKAYLSRVCGHQGLASPALRAAHPEYAAKEGFAAEGPLTLHSHKSYRAAAAESVTDGQRAEFQRAALGRAASLGVAALHECGIGLAGTSVPEREFAALLRLSREEDVPRVVGYWGELCAAEKARDLGAHACGGDLSVDGSIGAHTAALREAYVDADTLGHAYLSAEDVENHILDCHRHGIQGGFHAIGDQAIANVVAGVGAAAQQVGVEAVRGMRHRVEHAELLDKQLIAGFVAFGLHASVQPAFDAAWGGPDAMYARRLGKERALAANPFASLAGVGVPLAFGSDAPVTPCDPWGGVAAAVWHHNPAQRLSLKSAFAAATRGGWRAMGDDVAGVLVPGAPATLAVWEHRSADLPDPRVAPSCVRTVLAGRTIFVEE</sequence>
<dbReference type="GO" id="GO:0016810">
    <property type="term" value="F:hydrolase activity, acting on carbon-nitrogen (but not peptide) bonds"/>
    <property type="evidence" value="ECO:0007669"/>
    <property type="project" value="InterPro"/>
</dbReference>
<dbReference type="Gene3D" id="2.30.40.10">
    <property type="entry name" value="Urease, subunit C, domain 1"/>
    <property type="match status" value="1"/>
</dbReference>
<dbReference type="PANTHER" id="PTHR22642">
    <property type="entry name" value="IMIDAZOLONEPROPIONASE"/>
    <property type="match status" value="1"/>
</dbReference>
<dbReference type="SUPFAM" id="SSF51338">
    <property type="entry name" value="Composite domain of metallo-dependent hydrolases"/>
    <property type="match status" value="1"/>
</dbReference>